<comment type="similarity">
    <text evidence="3">Belongs to the bacterial microcompartments protein family.</text>
</comment>
<dbReference type="InterPro" id="IPR000249">
    <property type="entry name" value="BMC_dom"/>
</dbReference>
<evidence type="ECO:0000256" key="3">
    <source>
        <dbReference type="PROSITE-ProRule" id="PRU01278"/>
    </source>
</evidence>
<dbReference type="InterPro" id="IPR037233">
    <property type="entry name" value="CcmK-like_sf"/>
</dbReference>
<dbReference type="AlphaFoldDB" id="A0A2Z4Y1E7"/>
<evidence type="ECO:0000256" key="2">
    <source>
        <dbReference type="ARBA" id="ARBA00024446"/>
    </source>
</evidence>
<reference evidence="5 6" key="1">
    <citation type="submission" date="2018-05" db="EMBL/GenBank/DDBJ databases">
        <title>A metagenomic window into the 2 km-deep terrestrial subsurface aquifer revealed taxonomically and functionally diverse microbial community comprising novel uncultured bacterial lineages.</title>
        <authorList>
            <person name="Kadnikov V.V."/>
            <person name="Mardanov A.V."/>
            <person name="Beletsky A.V."/>
            <person name="Banks D."/>
            <person name="Pimenov N.V."/>
            <person name="Frank Y.A."/>
            <person name="Karnachuk O.V."/>
            <person name="Ravin N.V."/>
        </authorList>
    </citation>
    <scope>NUCLEOTIDE SEQUENCE [LARGE SCALE GENOMIC DNA]</scope>
    <source>
        <strain evidence="5">BY</strain>
    </source>
</reference>
<feature type="domain" description="BMC" evidence="4">
    <location>
        <begin position="98"/>
        <end position="184"/>
    </location>
</feature>
<dbReference type="InterPro" id="IPR050575">
    <property type="entry name" value="BMC_shell"/>
</dbReference>
<feature type="domain" description="BMC" evidence="4">
    <location>
        <begin position="4"/>
        <end position="86"/>
    </location>
</feature>
<evidence type="ECO:0000259" key="4">
    <source>
        <dbReference type="PROSITE" id="PS51930"/>
    </source>
</evidence>
<accession>A0A2Z4Y1E7</accession>
<dbReference type="InterPro" id="IPR044872">
    <property type="entry name" value="CcmK/CsoS1_BMC"/>
</dbReference>
<dbReference type="PANTHER" id="PTHR33941">
    <property type="entry name" value="PROPANEDIOL UTILIZATION PROTEIN PDUA"/>
    <property type="match status" value="1"/>
</dbReference>
<name>A0A2Z4Y1E7_SUMC1</name>
<sequence>MADAVGMVEVSSVAMGYEVEDAMLKAAEVQLLVARTICSGKFLVAVGGKVADVMSSVNAGVDVAREGIIDHIVIPNIHPAVLPAITGSVDLKPEEARALGIIETFSAATAVEAADAAVKAGSVTLFRVHLAMALGGKGFVLVTGDVSACRAAVDAGAAVAAEHGLLVNRVVIPGPRRELFREYI</sequence>
<protein>
    <submittedName>
        <fullName evidence="5">Ethanolamine utilization protein similar to PduA/PduJ</fullName>
    </submittedName>
</protein>
<dbReference type="SMART" id="SM00877">
    <property type="entry name" value="BMC"/>
    <property type="match status" value="2"/>
</dbReference>
<dbReference type="PIRSF" id="PIRSF034834">
    <property type="entry name" value="PduT"/>
    <property type="match status" value="1"/>
</dbReference>
<dbReference type="GO" id="GO:0031469">
    <property type="term" value="C:bacterial microcompartment"/>
    <property type="evidence" value="ECO:0007669"/>
    <property type="project" value="UniProtKB-SubCell"/>
</dbReference>
<dbReference type="CDD" id="cd07053">
    <property type="entry name" value="BMC_PduT_repeat1"/>
    <property type="match status" value="1"/>
</dbReference>
<dbReference type="Gene3D" id="3.30.70.1710">
    <property type="match status" value="2"/>
</dbReference>
<dbReference type="PANTHER" id="PTHR33941:SF11">
    <property type="entry name" value="BACTERIAL MICROCOMPARTMENT SHELL PROTEIN PDUJ"/>
    <property type="match status" value="1"/>
</dbReference>
<dbReference type="Pfam" id="PF00936">
    <property type="entry name" value="BMC"/>
    <property type="match status" value="2"/>
</dbReference>
<dbReference type="PROSITE" id="PS51930">
    <property type="entry name" value="BMC_2"/>
    <property type="match status" value="2"/>
</dbReference>
<dbReference type="Proteomes" id="UP000262583">
    <property type="component" value="Chromosome"/>
</dbReference>
<dbReference type="InterPro" id="IPR011238">
    <property type="entry name" value="Micro_shell_prot_PduT"/>
</dbReference>
<dbReference type="KEGG" id="schv:BRCON_0077"/>
<dbReference type="SUPFAM" id="SSF143414">
    <property type="entry name" value="CcmK-like"/>
    <property type="match status" value="2"/>
</dbReference>
<organism evidence="5 6">
    <name type="scientific">Sumerlaea chitinivorans</name>
    <dbReference type="NCBI Taxonomy" id="2250252"/>
    <lineage>
        <taxon>Bacteria</taxon>
        <taxon>Candidatus Sumerlaeota</taxon>
        <taxon>Candidatus Sumerlaeia</taxon>
        <taxon>Candidatus Sumerlaeales</taxon>
        <taxon>Candidatus Sumerlaeaceae</taxon>
        <taxon>Candidatus Sumerlaea</taxon>
    </lineage>
</organism>
<evidence type="ECO:0000313" key="5">
    <source>
        <dbReference type="EMBL" id="AXA34854.1"/>
    </source>
</evidence>
<proteinExistence type="inferred from homology"/>
<evidence type="ECO:0000256" key="1">
    <source>
        <dbReference type="ARBA" id="ARBA00024322"/>
    </source>
</evidence>
<comment type="subcellular location">
    <subcellularLocation>
        <location evidence="1">Bacterial microcompartment</location>
    </subcellularLocation>
</comment>
<gene>
    <name evidence="5" type="ORF">BRCON_0077</name>
</gene>
<dbReference type="EMBL" id="CP030759">
    <property type="protein sequence ID" value="AXA34854.1"/>
    <property type="molecule type" value="Genomic_DNA"/>
</dbReference>
<keyword evidence="2" id="KW-1283">Bacterial microcompartment</keyword>
<evidence type="ECO:0000313" key="6">
    <source>
        <dbReference type="Proteomes" id="UP000262583"/>
    </source>
</evidence>